<feature type="domain" description="FecR protein" evidence="3">
    <location>
        <begin position="129"/>
        <end position="220"/>
    </location>
</feature>
<keyword evidence="2 5" id="KW-0812">Transmembrane</keyword>
<evidence type="ECO:0000313" key="6">
    <source>
        <dbReference type="Proteomes" id="UP001238496"/>
    </source>
</evidence>
<dbReference type="Pfam" id="PF16220">
    <property type="entry name" value="DUF4880"/>
    <property type="match status" value="1"/>
</dbReference>
<reference evidence="5 6" key="1">
    <citation type="submission" date="2023-07" db="EMBL/GenBank/DDBJ databases">
        <title>Genomic Encyclopedia of Type Strains, Phase IV (KMG-IV): sequencing the most valuable type-strain genomes for metagenomic binning, comparative biology and taxonomic classification.</title>
        <authorList>
            <person name="Goeker M."/>
        </authorList>
    </citation>
    <scope>NUCLEOTIDE SEQUENCE [LARGE SCALE GENOMIC DNA]</scope>
    <source>
        <strain evidence="5 6">DSM 1111</strain>
    </source>
</reference>
<dbReference type="InterPro" id="IPR032623">
    <property type="entry name" value="FecR_N"/>
</dbReference>
<dbReference type="Gene3D" id="2.60.120.1440">
    <property type="match status" value="1"/>
</dbReference>
<dbReference type="InterPro" id="IPR012373">
    <property type="entry name" value="Ferrdict_sens_TM"/>
</dbReference>
<keyword evidence="2" id="KW-0472">Membrane</keyword>
<dbReference type="Proteomes" id="UP001238496">
    <property type="component" value="Unassembled WGS sequence"/>
</dbReference>
<protein>
    <submittedName>
        <fullName evidence="5">Transmembrane sensor</fullName>
    </submittedName>
</protein>
<dbReference type="RefSeq" id="WP_307375086.1">
    <property type="nucleotide sequence ID" value="NZ_JAUSUW010000011.1"/>
</dbReference>
<feature type="transmembrane region" description="Helical" evidence="2">
    <location>
        <begin position="100"/>
        <end position="119"/>
    </location>
</feature>
<evidence type="ECO:0000313" key="5">
    <source>
        <dbReference type="EMBL" id="MDQ0422494.1"/>
    </source>
</evidence>
<proteinExistence type="predicted"/>
<sequence>MSVTDQPQQQDELLLEEAMDWLMRLRDAPTDPELITEWESWLQASDAHAAAWTRICRTWAALGEGPTASPAPDVRSPTHQALQRATDAERHQRAQFPRRSFGLAAAALLSIVIVASVFGPDLRIRMEADFRTGTGETEMVTLADGSRVTLAPQTALADDFDGLSRQVRLLSGEAYFEVERDAERPFVVEARDASVRVLGTAFSVRDTGQGTRVELAHGAIALSVQGAANGDEIVLAPGDVVTVDRRQGKAERSHVDPGEIALWREGRLSVTDQAFADVVGLIQRQHDAWIVVADSSVASLRVTGLYDLDDPDKALSALAAPFGLKVRAVSPYLRVISQY</sequence>
<dbReference type="InterPro" id="IPR006860">
    <property type="entry name" value="FecR"/>
</dbReference>
<feature type="region of interest" description="Disordered" evidence="1">
    <location>
        <begin position="66"/>
        <end position="89"/>
    </location>
</feature>
<dbReference type="PIRSF" id="PIRSF018266">
    <property type="entry name" value="FecR"/>
    <property type="match status" value="1"/>
</dbReference>
<comment type="caution">
    <text evidence="5">The sequence shown here is derived from an EMBL/GenBank/DDBJ whole genome shotgun (WGS) entry which is preliminary data.</text>
</comment>
<evidence type="ECO:0000256" key="1">
    <source>
        <dbReference type="SAM" id="MobiDB-lite"/>
    </source>
</evidence>
<keyword evidence="2" id="KW-1133">Transmembrane helix</keyword>
<name>A0ABU0GAW2_9HYPH</name>
<evidence type="ECO:0000256" key="2">
    <source>
        <dbReference type="SAM" id="Phobius"/>
    </source>
</evidence>
<accession>A0ABU0GAW2</accession>
<evidence type="ECO:0000259" key="3">
    <source>
        <dbReference type="Pfam" id="PF04773"/>
    </source>
</evidence>
<feature type="domain" description="FecR N-terminal" evidence="4">
    <location>
        <begin position="16"/>
        <end position="57"/>
    </location>
</feature>
<organism evidence="5 6">
    <name type="scientific">Peteryoungia aggregata LMG 23059</name>
    <dbReference type="NCBI Taxonomy" id="1368425"/>
    <lineage>
        <taxon>Bacteria</taxon>
        <taxon>Pseudomonadati</taxon>
        <taxon>Pseudomonadota</taxon>
        <taxon>Alphaproteobacteria</taxon>
        <taxon>Hyphomicrobiales</taxon>
        <taxon>Rhizobiaceae</taxon>
        <taxon>Peteryoungia</taxon>
    </lineage>
</organism>
<dbReference type="EMBL" id="JAUSUW010000011">
    <property type="protein sequence ID" value="MDQ0422494.1"/>
    <property type="molecule type" value="Genomic_DNA"/>
</dbReference>
<dbReference type="PANTHER" id="PTHR30273:SF2">
    <property type="entry name" value="PROTEIN FECR"/>
    <property type="match status" value="1"/>
</dbReference>
<keyword evidence="6" id="KW-1185">Reference proteome</keyword>
<evidence type="ECO:0000259" key="4">
    <source>
        <dbReference type="Pfam" id="PF16220"/>
    </source>
</evidence>
<gene>
    <name evidence="5" type="ORF">J2045_003542</name>
</gene>
<dbReference type="Pfam" id="PF04773">
    <property type="entry name" value="FecR"/>
    <property type="match status" value="1"/>
</dbReference>
<dbReference type="PANTHER" id="PTHR30273">
    <property type="entry name" value="PERIPLASMIC SIGNAL SENSOR AND SIGMA FACTOR ACTIVATOR FECR-RELATED"/>
    <property type="match status" value="1"/>
</dbReference>